<proteinExistence type="predicted"/>
<protein>
    <submittedName>
        <fullName evidence="1">Uncharacterized protein</fullName>
    </submittedName>
</protein>
<organism evidence="1 2">
    <name type="scientific">Pseudomonas arcuscaelestis</name>
    <dbReference type="NCBI Taxonomy" id="2710591"/>
    <lineage>
        <taxon>Bacteria</taxon>
        <taxon>Pseudomonadati</taxon>
        <taxon>Pseudomonadota</taxon>
        <taxon>Gammaproteobacteria</taxon>
        <taxon>Pseudomonadales</taxon>
        <taxon>Pseudomonadaceae</taxon>
        <taxon>Pseudomonas</taxon>
    </lineage>
</organism>
<evidence type="ECO:0000313" key="1">
    <source>
        <dbReference type="EMBL" id="MBM5458833.1"/>
    </source>
</evidence>
<name>A0ABS2BYY6_9PSED</name>
<dbReference type="EMBL" id="JACOPV010000008">
    <property type="protein sequence ID" value="MBM5458833.1"/>
    <property type="molecule type" value="Genomic_DNA"/>
</dbReference>
<sequence length="101" mass="10618">MIDAHNEPQPLGSTVQFTGDHSSCALNPFAGFNHESGDLLELVEAATGFDLTPAQRTAAVNSGLQVAQQGEPSVATLAAAWAQQPELVDFANAVRRAFLPD</sequence>
<accession>A0ABS2BYY6</accession>
<evidence type="ECO:0000313" key="2">
    <source>
        <dbReference type="Proteomes" id="UP000745663"/>
    </source>
</evidence>
<reference evidence="1 2" key="1">
    <citation type="submission" date="2020-08" db="EMBL/GenBank/DDBJ databases">
        <title>Description of novel Pseudomonas species.</title>
        <authorList>
            <person name="Duman M."/>
            <person name="Mulet M."/>
            <person name="Altun S."/>
            <person name="Saticioglu I.B."/>
            <person name="Lalucat J."/>
            <person name="Garcia-Valdes E."/>
        </authorList>
    </citation>
    <scope>NUCLEOTIDE SEQUENCE [LARGE SCALE GENOMIC DNA]</scope>
    <source>
        <strain evidence="1 2">P66</strain>
    </source>
</reference>
<keyword evidence="2" id="KW-1185">Reference proteome</keyword>
<gene>
    <name evidence="1" type="ORF">H8F21_14790</name>
</gene>
<comment type="caution">
    <text evidence="1">The sequence shown here is derived from an EMBL/GenBank/DDBJ whole genome shotgun (WGS) entry which is preliminary data.</text>
</comment>
<dbReference type="RefSeq" id="WP_203584754.1">
    <property type="nucleotide sequence ID" value="NZ_JACOPV010000008.1"/>
</dbReference>
<dbReference type="Proteomes" id="UP000745663">
    <property type="component" value="Unassembled WGS sequence"/>
</dbReference>